<evidence type="ECO:0000256" key="3">
    <source>
        <dbReference type="ARBA" id="ARBA00022692"/>
    </source>
</evidence>
<dbReference type="PANTHER" id="PTHR30213">
    <property type="entry name" value="INNER MEMBRANE PROTEIN YHJD"/>
    <property type="match status" value="1"/>
</dbReference>
<evidence type="ECO:0000256" key="2">
    <source>
        <dbReference type="ARBA" id="ARBA00022475"/>
    </source>
</evidence>
<reference evidence="8 9" key="1">
    <citation type="submission" date="2012-02" db="EMBL/GenBank/DDBJ databases">
        <title>Whole genome shotgun sequence of Mobilicoccus pelagius NBRC 104925.</title>
        <authorList>
            <person name="Yoshida Y."/>
            <person name="Hosoyama A."/>
            <person name="Tsuchikane K."/>
            <person name="Katsumata H."/>
            <person name="Yamazaki S."/>
            <person name="Fujita N."/>
        </authorList>
    </citation>
    <scope>NUCLEOTIDE SEQUENCE [LARGE SCALE GENOMIC DNA]</scope>
    <source>
        <strain evidence="8 9">NBRC 104925</strain>
    </source>
</reference>
<comment type="caution">
    <text evidence="8">The sequence shown here is derived from an EMBL/GenBank/DDBJ whole genome shotgun (WGS) entry which is preliminary data.</text>
</comment>
<feature type="compositionally biased region" description="Basic and acidic residues" evidence="6">
    <location>
        <begin position="454"/>
        <end position="463"/>
    </location>
</feature>
<dbReference type="PANTHER" id="PTHR30213:SF1">
    <property type="entry name" value="INNER MEMBRANE PROTEIN YHJD"/>
    <property type="match status" value="1"/>
</dbReference>
<feature type="transmembrane region" description="Helical" evidence="7">
    <location>
        <begin position="207"/>
        <end position="225"/>
    </location>
</feature>
<feature type="transmembrane region" description="Helical" evidence="7">
    <location>
        <begin position="144"/>
        <end position="167"/>
    </location>
</feature>
<feature type="region of interest" description="Disordered" evidence="6">
    <location>
        <begin position="385"/>
        <end position="523"/>
    </location>
</feature>
<dbReference type="GO" id="GO:0005886">
    <property type="term" value="C:plasma membrane"/>
    <property type="evidence" value="ECO:0007669"/>
    <property type="project" value="UniProtKB-SubCell"/>
</dbReference>
<feature type="compositionally biased region" description="Basic and acidic residues" evidence="6">
    <location>
        <begin position="402"/>
        <end position="414"/>
    </location>
</feature>
<comment type="subcellular location">
    <subcellularLocation>
        <location evidence="1">Cell membrane</location>
        <topology evidence="1">Multi-pass membrane protein</topology>
    </subcellularLocation>
</comment>
<accession>H5UUV8</accession>
<feature type="transmembrane region" description="Helical" evidence="7">
    <location>
        <begin position="179"/>
        <end position="200"/>
    </location>
</feature>
<dbReference type="STRING" id="1089455.MOPEL_130_01230"/>
<feature type="transmembrane region" description="Helical" evidence="7">
    <location>
        <begin position="34"/>
        <end position="63"/>
    </location>
</feature>
<dbReference type="RefSeq" id="WP_009483359.1">
    <property type="nucleotide sequence ID" value="NZ_BAFE01000089.1"/>
</dbReference>
<proteinExistence type="predicted"/>
<evidence type="ECO:0000256" key="6">
    <source>
        <dbReference type="SAM" id="MobiDB-lite"/>
    </source>
</evidence>
<evidence type="ECO:0000313" key="9">
    <source>
        <dbReference type="Proteomes" id="UP000004367"/>
    </source>
</evidence>
<keyword evidence="4 7" id="KW-1133">Transmembrane helix</keyword>
<dbReference type="AlphaFoldDB" id="H5UUV8"/>
<organism evidence="8 9">
    <name type="scientific">Mobilicoccus pelagius NBRC 104925</name>
    <dbReference type="NCBI Taxonomy" id="1089455"/>
    <lineage>
        <taxon>Bacteria</taxon>
        <taxon>Bacillati</taxon>
        <taxon>Actinomycetota</taxon>
        <taxon>Actinomycetes</taxon>
        <taxon>Micrococcales</taxon>
        <taxon>Dermatophilaceae</taxon>
        <taxon>Mobilicoccus</taxon>
    </lineage>
</organism>
<evidence type="ECO:0000256" key="7">
    <source>
        <dbReference type="SAM" id="Phobius"/>
    </source>
</evidence>
<gene>
    <name evidence="8" type="ORF">MOPEL_130_01230</name>
</gene>
<dbReference type="Pfam" id="PF03631">
    <property type="entry name" value="Virul_fac_BrkB"/>
    <property type="match status" value="1"/>
</dbReference>
<dbReference type="eggNOG" id="COG1295">
    <property type="taxonomic scope" value="Bacteria"/>
</dbReference>
<evidence type="ECO:0000256" key="1">
    <source>
        <dbReference type="ARBA" id="ARBA00004651"/>
    </source>
</evidence>
<name>H5UUV8_9MICO</name>
<evidence type="ECO:0000313" key="8">
    <source>
        <dbReference type="EMBL" id="GAB49516.1"/>
    </source>
</evidence>
<sequence length="523" mass="55490">MSGFVHWLDSRQRRHPILGGPLAVLYKYFDDQGFYLSALIAFYAFLSLFPLFLLFSTILGFALENDPALRTQILESAARQIPVIGQQIETQQLRGSGTALAIAAGTALFGSLGVAQAIQNAMNVTWGVRRNERPNPVTSRLRSVGLLCVLGVFVVATTFISQVGAFLDSSLPWGRDTSGMFLVLGSFVLSAIAYVVICRFGTAQPPAVSDLLPGAILAASAWQVLQTGGSAFVTSVVARSSATNGVFAIVLGLIAWLYIGAICLVFCLETNIVYAKRLYPRSLLTPMTDRVDLTEADRAAYSRLARAQSLKGFQNVEVTFDHDGQYASAYRRRKAEERADVEVDEETPVTRILRLGGGLRRALPSSVDTHFDALADLVRKPFSGTLTDIATPDEEDGSPAAGERRAAAPADRTRPGPGTRPAGPGPAPRGDGASVDDADEPPTATAPSAAFGHEAPRDARGDLGRGTAVTSAVGSDERGEPRPAPTAGTPTSPLPSTPSPARGCARGTEVTPGVERARRRGGR</sequence>
<evidence type="ECO:0000256" key="5">
    <source>
        <dbReference type="ARBA" id="ARBA00023136"/>
    </source>
</evidence>
<dbReference type="InterPro" id="IPR017039">
    <property type="entry name" value="Virul_fac_BrkB"/>
</dbReference>
<protein>
    <submittedName>
        <fullName evidence="8">Putative ribonuclease BN</fullName>
    </submittedName>
</protein>
<dbReference type="OrthoDB" id="3349406at2"/>
<keyword evidence="2" id="KW-1003">Cell membrane</keyword>
<feature type="transmembrane region" description="Helical" evidence="7">
    <location>
        <begin position="245"/>
        <end position="268"/>
    </location>
</feature>
<keyword evidence="3 7" id="KW-0812">Transmembrane</keyword>
<evidence type="ECO:0000256" key="4">
    <source>
        <dbReference type="ARBA" id="ARBA00022989"/>
    </source>
</evidence>
<dbReference type="Proteomes" id="UP000004367">
    <property type="component" value="Unassembled WGS sequence"/>
</dbReference>
<keyword evidence="5 7" id="KW-0472">Membrane</keyword>
<dbReference type="EMBL" id="BAFE01000089">
    <property type="protein sequence ID" value="GAB49516.1"/>
    <property type="molecule type" value="Genomic_DNA"/>
</dbReference>
<feature type="compositionally biased region" description="Low complexity" evidence="6">
    <location>
        <begin position="415"/>
        <end position="433"/>
    </location>
</feature>
<keyword evidence="9" id="KW-1185">Reference proteome</keyword>